<keyword evidence="2" id="KW-1185">Reference proteome</keyword>
<dbReference type="EMBL" id="BAABRN010000022">
    <property type="protein sequence ID" value="GAA5502395.1"/>
    <property type="molecule type" value="Genomic_DNA"/>
</dbReference>
<dbReference type="Proteomes" id="UP001458946">
    <property type="component" value="Unassembled WGS sequence"/>
</dbReference>
<reference evidence="1 2" key="1">
    <citation type="submission" date="2024-02" db="EMBL/GenBank/DDBJ databases">
        <title>Deinococcus xinjiangensis NBRC 107630.</title>
        <authorList>
            <person name="Ichikawa N."/>
            <person name="Katano-Makiyama Y."/>
            <person name="Hidaka K."/>
        </authorList>
    </citation>
    <scope>NUCLEOTIDE SEQUENCE [LARGE SCALE GENOMIC DNA]</scope>
    <source>
        <strain evidence="1 2">NBRC 107630</strain>
    </source>
</reference>
<protein>
    <submittedName>
        <fullName evidence="1">Uncharacterized protein</fullName>
    </submittedName>
</protein>
<accession>A0ABP9VAV5</accession>
<gene>
    <name evidence="1" type="ORF">Dxin01_02139</name>
</gene>
<proteinExistence type="predicted"/>
<organism evidence="1 2">
    <name type="scientific">Deinococcus xinjiangensis</name>
    <dbReference type="NCBI Taxonomy" id="457454"/>
    <lineage>
        <taxon>Bacteria</taxon>
        <taxon>Thermotogati</taxon>
        <taxon>Deinococcota</taxon>
        <taxon>Deinococci</taxon>
        <taxon>Deinococcales</taxon>
        <taxon>Deinococcaceae</taxon>
        <taxon>Deinococcus</taxon>
    </lineage>
</organism>
<name>A0ABP9VAV5_9DEIO</name>
<comment type="caution">
    <text evidence="1">The sequence shown here is derived from an EMBL/GenBank/DDBJ whole genome shotgun (WGS) entry which is preliminary data.</text>
</comment>
<evidence type="ECO:0000313" key="1">
    <source>
        <dbReference type="EMBL" id="GAA5502395.1"/>
    </source>
</evidence>
<sequence>MFLAEVGMIQYNLLVFPRVSGDNFLSSFVSIIIKGTS</sequence>
<evidence type="ECO:0000313" key="2">
    <source>
        <dbReference type="Proteomes" id="UP001458946"/>
    </source>
</evidence>